<name>A0A0M3HZX7_ASCLU</name>
<organism evidence="2 3">
    <name type="scientific">Ascaris lumbricoides</name>
    <name type="common">Giant roundworm</name>
    <dbReference type="NCBI Taxonomy" id="6252"/>
    <lineage>
        <taxon>Eukaryota</taxon>
        <taxon>Metazoa</taxon>
        <taxon>Ecdysozoa</taxon>
        <taxon>Nematoda</taxon>
        <taxon>Chromadorea</taxon>
        <taxon>Rhabditida</taxon>
        <taxon>Spirurina</taxon>
        <taxon>Ascaridomorpha</taxon>
        <taxon>Ascaridoidea</taxon>
        <taxon>Ascarididae</taxon>
        <taxon>Ascaris</taxon>
    </lineage>
</organism>
<feature type="compositionally biased region" description="Basic and acidic residues" evidence="1">
    <location>
        <begin position="1"/>
        <end position="10"/>
    </location>
</feature>
<sequence>MEKKEEDHRRTNGSSSGYRKRLMRRVNEETHIQEPAPRLRLGELNAEKFECLIFVCGFQSPADTEYRLRLLKSTDKDANAMLEDLILEYRRLNNVNLDNKDDSPADAVLISYSATSMLGQSPAIQVTLVDLPVVQQPAEPQQNVDYQPPAQAPVDVHC</sequence>
<reference evidence="3" key="1">
    <citation type="submission" date="2017-02" db="UniProtKB">
        <authorList>
            <consortium name="WormBaseParasite"/>
        </authorList>
    </citation>
    <scope>IDENTIFICATION</scope>
</reference>
<dbReference type="Proteomes" id="UP000036681">
    <property type="component" value="Unplaced"/>
</dbReference>
<feature type="region of interest" description="Disordered" evidence="1">
    <location>
        <begin position="1"/>
        <end position="30"/>
    </location>
</feature>
<proteinExistence type="predicted"/>
<keyword evidence="2" id="KW-1185">Reference proteome</keyword>
<accession>A0A0M3HZX7</accession>
<evidence type="ECO:0000256" key="1">
    <source>
        <dbReference type="SAM" id="MobiDB-lite"/>
    </source>
</evidence>
<evidence type="ECO:0000313" key="2">
    <source>
        <dbReference type="Proteomes" id="UP000036681"/>
    </source>
</evidence>
<feature type="region of interest" description="Disordered" evidence="1">
    <location>
        <begin position="139"/>
        <end position="158"/>
    </location>
</feature>
<evidence type="ECO:0000313" key="3">
    <source>
        <dbReference type="WBParaSite" id="ALUE_0000933401-mRNA-1"/>
    </source>
</evidence>
<dbReference type="WBParaSite" id="ALUE_0000933401-mRNA-1">
    <property type="protein sequence ID" value="ALUE_0000933401-mRNA-1"/>
    <property type="gene ID" value="ALUE_0000933401"/>
</dbReference>
<protein>
    <submittedName>
        <fullName evidence="3">Ras-associating domain-containing protein</fullName>
    </submittedName>
</protein>
<dbReference type="AlphaFoldDB" id="A0A0M3HZX7"/>